<dbReference type="AlphaFoldDB" id="A0A502E8D9"/>
<dbReference type="OrthoDB" id="4746900at2"/>
<evidence type="ECO:0000313" key="2">
    <source>
        <dbReference type="Proteomes" id="UP000320095"/>
    </source>
</evidence>
<comment type="caution">
    <text evidence="1">The sequence shown here is derived from an EMBL/GenBank/DDBJ whole genome shotgun (WGS) entry which is preliminary data.</text>
</comment>
<proteinExistence type="predicted"/>
<dbReference type="EMBL" id="RCZG01000006">
    <property type="protein sequence ID" value="TPG33239.1"/>
    <property type="molecule type" value="Genomic_DNA"/>
</dbReference>
<protein>
    <submittedName>
        <fullName evidence="1">Uncharacterized protein</fullName>
    </submittedName>
</protein>
<keyword evidence="2" id="KW-1185">Reference proteome</keyword>
<name>A0A502E8D9_9MYCO</name>
<reference evidence="1 2" key="1">
    <citation type="journal article" date="2019" name="Environ. Microbiol.">
        <title>Species interactions and distinct microbial communities in high Arctic permafrost affected cryosols are associated with the CH4 and CO2 gas fluxes.</title>
        <authorList>
            <person name="Altshuler I."/>
            <person name="Hamel J."/>
            <person name="Turney S."/>
            <person name="Magnuson E."/>
            <person name="Levesque R."/>
            <person name="Greer C."/>
            <person name="Whyte L.G."/>
        </authorList>
    </citation>
    <scope>NUCLEOTIDE SEQUENCE [LARGE SCALE GENOMIC DNA]</scope>
    <source>
        <strain evidence="1 2">S5.20</strain>
    </source>
</reference>
<organism evidence="1 2">
    <name type="scientific">Mycolicibacterium hodleri</name>
    <dbReference type="NCBI Taxonomy" id="49897"/>
    <lineage>
        <taxon>Bacteria</taxon>
        <taxon>Bacillati</taxon>
        <taxon>Actinomycetota</taxon>
        <taxon>Actinomycetes</taxon>
        <taxon>Mycobacteriales</taxon>
        <taxon>Mycobacteriaceae</taxon>
        <taxon>Mycolicibacterium</taxon>
    </lineage>
</organism>
<accession>A0A502E8D9</accession>
<dbReference type="Proteomes" id="UP000320095">
    <property type="component" value="Unassembled WGS sequence"/>
</dbReference>
<sequence>MVCAPVANAAEMSVGNYEVLNDRWNDHSWIWSVTHSCKNDPECGTYFVDPIIAPSTPNLNVIAIPRPLKSQRFQNTAFFADGRYTLTVDVIDGVRCLGYNLPSHDVYNWDAASLAGTIVSTYDAGCFGAPGGTSTYTFSLRRY</sequence>
<gene>
    <name evidence="1" type="ORF">EAH80_16980</name>
</gene>
<evidence type="ECO:0000313" key="1">
    <source>
        <dbReference type="EMBL" id="TPG33239.1"/>
    </source>
</evidence>